<sequence>MAILNPDCLCVLFKNFSEEQYGCNLLYTCTLVNRLWENLATPYLYEDPWKYWLYQTKDEEVAKQLIDTYMLCYKYYEIKSRITANGSSREEEEGDDDENHENPSKRIDIRDYTDEIDNVELPLYNYVSFARNLHVPTLYQSVKSWYISYHPDYDEDNIQPIYDWFLRIFELFVKEANIKNCTFADSIDDDSYPVTSDHLYQLVNHGNRVNLRYLNLGFFQCDSDALLKITERCNNLLTFKIPAQNCSDDALAEFIRSQKRLTKLKIRNAKNIDLTLEALGTQSETLVKLRILNSSLESCQKPFNGIASCSKLRSIYMRHINWPVDISISTLLMPIAKRCEFHNVDFSHTYLPADVLVEIAKKSSTTLRKVHLIGIENQIDHDKFNLSTGIKALADHCKSIVHFERDIIPKEMVSMIFFIDTIGKSLVRLEIESELMKECDASRLIVSISQCSKLEILNIGFFEFNQVAFEKLILGCNSLTVLSICNSNSVNDNILKIIQEKRNKNLKTLYVFACDQVTEDAVEQLHAKTDMEVCL</sequence>
<proteinExistence type="predicted"/>
<evidence type="ECO:0000256" key="1">
    <source>
        <dbReference type="SAM" id="MobiDB-lite"/>
    </source>
</evidence>
<dbReference type="Gene3D" id="3.80.10.10">
    <property type="entry name" value="Ribonuclease Inhibitor"/>
    <property type="match status" value="2"/>
</dbReference>
<evidence type="ECO:0008006" key="4">
    <source>
        <dbReference type="Google" id="ProtNLM"/>
    </source>
</evidence>
<dbReference type="SUPFAM" id="SSF52047">
    <property type="entry name" value="RNI-like"/>
    <property type="match status" value="1"/>
</dbReference>
<evidence type="ECO:0000313" key="2">
    <source>
        <dbReference type="EMBL" id="EXX50942.1"/>
    </source>
</evidence>
<dbReference type="OrthoDB" id="2364652at2759"/>
<reference evidence="2 3" key="1">
    <citation type="submission" date="2014-02" db="EMBL/GenBank/DDBJ databases">
        <title>Single nucleus genome sequencing reveals high similarity among nuclei of an endomycorrhizal fungus.</title>
        <authorList>
            <person name="Lin K."/>
            <person name="Geurts R."/>
            <person name="Zhang Z."/>
            <person name="Limpens E."/>
            <person name="Saunders D.G."/>
            <person name="Mu D."/>
            <person name="Pang E."/>
            <person name="Cao H."/>
            <person name="Cha H."/>
            <person name="Lin T."/>
            <person name="Zhou Q."/>
            <person name="Shang Y."/>
            <person name="Li Y."/>
            <person name="Ivanov S."/>
            <person name="Sharma T."/>
            <person name="Velzen R.V."/>
            <person name="Ruijter N.D."/>
            <person name="Aanen D.K."/>
            <person name="Win J."/>
            <person name="Kamoun S."/>
            <person name="Bisseling T."/>
            <person name="Huang S."/>
        </authorList>
    </citation>
    <scope>NUCLEOTIDE SEQUENCE [LARGE SCALE GENOMIC DNA]</scope>
    <source>
        <strain evidence="3">DAOM197198w</strain>
    </source>
</reference>
<evidence type="ECO:0000313" key="3">
    <source>
        <dbReference type="Proteomes" id="UP000022910"/>
    </source>
</evidence>
<protein>
    <recommendedName>
        <fullName evidence="4">F-box domain-containing protein</fullName>
    </recommendedName>
</protein>
<feature type="region of interest" description="Disordered" evidence="1">
    <location>
        <begin position="86"/>
        <end position="106"/>
    </location>
</feature>
<dbReference type="PANTHER" id="PTHR13318:SF95">
    <property type="entry name" value="F-BOX PROTEIN YLR352W"/>
    <property type="match status" value="1"/>
</dbReference>
<dbReference type="PANTHER" id="PTHR13318">
    <property type="entry name" value="PARTNER OF PAIRED, ISOFORM B-RELATED"/>
    <property type="match status" value="1"/>
</dbReference>
<dbReference type="AlphaFoldDB" id="A0A015I1U0"/>
<dbReference type="GO" id="GO:0019005">
    <property type="term" value="C:SCF ubiquitin ligase complex"/>
    <property type="evidence" value="ECO:0007669"/>
    <property type="project" value="TreeGrafter"/>
</dbReference>
<feature type="compositionally biased region" description="Acidic residues" evidence="1">
    <location>
        <begin position="90"/>
        <end position="99"/>
    </location>
</feature>
<keyword evidence="3" id="KW-1185">Reference proteome</keyword>
<dbReference type="SMR" id="A0A015I1U0"/>
<organism evidence="2 3">
    <name type="scientific">Rhizophagus irregularis (strain DAOM 197198w)</name>
    <name type="common">Glomus intraradices</name>
    <dbReference type="NCBI Taxonomy" id="1432141"/>
    <lineage>
        <taxon>Eukaryota</taxon>
        <taxon>Fungi</taxon>
        <taxon>Fungi incertae sedis</taxon>
        <taxon>Mucoromycota</taxon>
        <taxon>Glomeromycotina</taxon>
        <taxon>Glomeromycetes</taxon>
        <taxon>Glomerales</taxon>
        <taxon>Glomeraceae</taxon>
        <taxon>Rhizophagus</taxon>
    </lineage>
</organism>
<accession>A0A015I1U0</accession>
<gene>
    <name evidence="2" type="ORF">RirG_266010</name>
</gene>
<dbReference type="STRING" id="1432141.A0A015I1U0"/>
<comment type="caution">
    <text evidence="2">The sequence shown here is derived from an EMBL/GenBank/DDBJ whole genome shotgun (WGS) entry which is preliminary data.</text>
</comment>
<dbReference type="InterPro" id="IPR032675">
    <property type="entry name" value="LRR_dom_sf"/>
</dbReference>
<name>A0A015I1U0_RHIIW</name>
<dbReference type="EMBL" id="JEMT01029753">
    <property type="protein sequence ID" value="EXX50942.1"/>
    <property type="molecule type" value="Genomic_DNA"/>
</dbReference>
<dbReference type="HOGENOM" id="CLU_509146_0_0_1"/>
<dbReference type="Proteomes" id="UP000022910">
    <property type="component" value="Unassembled WGS sequence"/>
</dbReference>
<dbReference type="GO" id="GO:0031146">
    <property type="term" value="P:SCF-dependent proteasomal ubiquitin-dependent protein catabolic process"/>
    <property type="evidence" value="ECO:0007669"/>
    <property type="project" value="TreeGrafter"/>
</dbReference>